<feature type="domain" description="Proliferating cell nuclear antigen PCNA N-terminal" evidence="3">
    <location>
        <begin position="17"/>
        <end position="133"/>
    </location>
</feature>
<dbReference type="InterPro" id="IPR022648">
    <property type="entry name" value="Pr_cel_nuc_antig_N"/>
</dbReference>
<proteinExistence type="inferred from homology"/>
<dbReference type="PANTHER" id="PTHR11352">
    <property type="entry name" value="PROLIFERATING CELL NUCLEAR ANTIGEN"/>
    <property type="match status" value="1"/>
</dbReference>
<reference evidence="5" key="1">
    <citation type="journal article" date="2020" name="Nature">
        <title>Giant virus diversity and host interactions through global metagenomics.</title>
        <authorList>
            <person name="Schulz F."/>
            <person name="Roux S."/>
            <person name="Paez-Espino D."/>
            <person name="Jungbluth S."/>
            <person name="Walsh D.A."/>
            <person name="Denef V.J."/>
            <person name="McMahon K.D."/>
            <person name="Konstantinidis K.T."/>
            <person name="Eloe-Fadrosh E.A."/>
            <person name="Kyrpides N.C."/>
            <person name="Woyke T."/>
        </authorList>
    </citation>
    <scope>NUCLEOTIDE SEQUENCE</scope>
    <source>
        <strain evidence="5">GVMAG-M-3300023179-91</strain>
    </source>
</reference>
<dbReference type="HAMAP" id="MF_00317">
    <property type="entry name" value="DNApol_clamp_arch"/>
    <property type="match status" value="1"/>
</dbReference>
<dbReference type="SUPFAM" id="SSF55979">
    <property type="entry name" value="DNA clamp"/>
    <property type="match status" value="2"/>
</dbReference>
<dbReference type="EMBL" id="MN739929">
    <property type="protein sequence ID" value="QHT78192.1"/>
    <property type="molecule type" value="Genomic_DNA"/>
</dbReference>
<comment type="similarity">
    <text evidence="1">Belongs to the PCNA family.</text>
</comment>
<dbReference type="CDD" id="cd00577">
    <property type="entry name" value="PCNA"/>
    <property type="match status" value="1"/>
</dbReference>
<dbReference type="Pfam" id="PF02747">
    <property type="entry name" value="PCNA_C"/>
    <property type="match status" value="1"/>
</dbReference>
<evidence type="ECO:0000256" key="2">
    <source>
        <dbReference type="ARBA" id="ARBA00023125"/>
    </source>
</evidence>
<dbReference type="PRINTS" id="PR00339">
    <property type="entry name" value="PCNACYCLIN"/>
</dbReference>
<evidence type="ECO:0008006" key="6">
    <source>
        <dbReference type="Google" id="ProtNLM"/>
    </source>
</evidence>
<dbReference type="AlphaFoldDB" id="A0A6C0HC51"/>
<evidence type="ECO:0000259" key="4">
    <source>
        <dbReference type="Pfam" id="PF02747"/>
    </source>
</evidence>
<dbReference type="Gene3D" id="3.70.10.10">
    <property type="match status" value="1"/>
</dbReference>
<dbReference type="InterPro" id="IPR000730">
    <property type="entry name" value="Pr_cel_nuc_antig"/>
</dbReference>
<evidence type="ECO:0000259" key="3">
    <source>
        <dbReference type="Pfam" id="PF00705"/>
    </source>
</evidence>
<dbReference type="InterPro" id="IPR046938">
    <property type="entry name" value="DNA_clamp_sf"/>
</dbReference>
<keyword evidence="2" id="KW-0238">DNA-binding</keyword>
<dbReference type="GO" id="GO:0030337">
    <property type="term" value="F:DNA polymerase processivity factor activity"/>
    <property type="evidence" value="ECO:0007669"/>
    <property type="project" value="InterPro"/>
</dbReference>
<sequence length="261" mass="29522">MKLSIVNKAKKDTFISLFQLLKSCASIVNIIFNEDHLYIQGMDKSHVCLFDIKIFSSWFSSYEFDESDSNKISIDTNIFHNVLSINQEYHTIYIHYEGDADSVHIDLINETPETKKGDFDKFFKLPLADLDAELLGIPNVDYDAEFSIPAKKICEIASQLLLFGDTINVKCSEEKIDLASSGTNGEMTVNIPIDDLSEFSISEGESLDLHYSLNYIQKMCLTTRLSSEIEFGVSGEFPMRIKYDLGDNSQVVFFIAPKIAD</sequence>
<accession>A0A6C0HC51</accession>
<dbReference type="NCBIfam" id="TIGR00590">
    <property type="entry name" value="pcna"/>
    <property type="match status" value="1"/>
</dbReference>
<dbReference type="GO" id="GO:0003677">
    <property type="term" value="F:DNA binding"/>
    <property type="evidence" value="ECO:0007669"/>
    <property type="project" value="UniProtKB-KW"/>
</dbReference>
<dbReference type="GO" id="GO:0006275">
    <property type="term" value="P:regulation of DNA replication"/>
    <property type="evidence" value="ECO:0007669"/>
    <property type="project" value="InterPro"/>
</dbReference>
<evidence type="ECO:0000313" key="5">
    <source>
        <dbReference type="EMBL" id="QHT78192.1"/>
    </source>
</evidence>
<name>A0A6C0HC51_9ZZZZ</name>
<feature type="domain" description="Proliferating cell nuclear antigen PCNA C-terminal" evidence="4">
    <location>
        <begin position="136"/>
        <end position="258"/>
    </location>
</feature>
<dbReference type="PANTHER" id="PTHR11352:SF0">
    <property type="entry name" value="PROLIFERATING CELL NUCLEAR ANTIGEN"/>
    <property type="match status" value="1"/>
</dbReference>
<organism evidence="5">
    <name type="scientific">viral metagenome</name>
    <dbReference type="NCBI Taxonomy" id="1070528"/>
    <lineage>
        <taxon>unclassified sequences</taxon>
        <taxon>metagenomes</taxon>
        <taxon>organismal metagenomes</taxon>
    </lineage>
</organism>
<evidence type="ECO:0000256" key="1">
    <source>
        <dbReference type="ARBA" id="ARBA00010462"/>
    </source>
</evidence>
<dbReference type="InterPro" id="IPR022649">
    <property type="entry name" value="Pr_cel_nuc_antig_C"/>
</dbReference>
<dbReference type="Pfam" id="PF00705">
    <property type="entry name" value="PCNA_N"/>
    <property type="match status" value="1"/>
</dbReference>
<protein>
    <recommendedName>
        <fullName evidence="6">Proliferating cell nuclear antigen PCNA N-terminal domain-containing protein</fullName>
    </recommendedName>
</protein>
<dbReference type="GO" id="GO:0006272">
    <property type="term" value="P:leading strand elongation"/>
    <property type="evidence" value="ECO:0007669"/>
    <property type="project" value="TreeGrafter"/>
</dbReference>